<name>A0AAV9NP73_9EURO</name>
<reference evidence="1 2" key="1">
    <citation type="submission" date="2023-08" db="EMBL/GenBank/DDBJ databases">
        <title>Black Yeasts Isolated from many extreme environments.</title>
        <authorList>
            <person name="Coleine C."/>
            <person name="Stajich J.E."/>
            <person name="Selbmann L."/>
        </authorList>
    </citation>
    <scope>NUCLEOTIDE SEQUENCE [LARGE SCALE GENOMIC DNA]</scope>
    <source>
        <strain evidence="1 2">CCFEE 5792</strain>
    </source>
</reference>
<dbReference type="GeneID" id="89975724"/>
<dbReference type="RefSeq" id="XP_064710114.1">
    <property type="nucleotide sequence ID" value="XM_064851111.1"/>
</dbReference>
<evidence type="ECO:0000313" key="2">
    <source>
        <dbReference type="Proteomes" id="UP001358417"/>
    </source>
</evidence>
<gene>
    <name evidence="1" type="ORF">LTR84_007558</name>
</gene>
<dbReference type="EMBL" id="JAVRRD010000003">
    <property type="protein sequence ID" value="KAK5061017.1"/>
    <property type="molecule type" value="Genomic_DNA"/>
</dbReference>
<comment type="caution">
    <text evidence="1">The sequence shown here is derived from an EMBL/GenBank/DDBJ whole genome shotgun (WGS) entry which is preliminary data.</text>
</comment>
<dbReference type="AlphaFoldDB" id="A0AAV9NP73"/>
<protein>
    <recommendedName>
        <fullName evidence="3">N-acetyltransferase domain-containing protein</fullName>
    </recommendedName>
</protein>
<evidence type="ECO:0000313" key="1">
    <source>
        <dbReference type="EMBL" id="KAK5061017.1"/>
    </source>
</evidence>
<dbReference type="Proteomes" id="UP001358417">
    <property type="component" value="Unassembled WGS sequence"/>
</dbReference>
<organism evidence="1 2">
    <name type="scientific">Exophiala bonariae</name>
    <dbReference type="NCBI Taxonomy" id="1690606"/>
    <lineage>
        <taxon>Eukaryota</taxon>
        <taxon>Fungi</taxon>
        <taxon>Dikarya</taxon>
        <taxon>Ascomycota</taxon>
        <taxon>Pezizomycotina</taxon>
        <taxon>Eurotiomycetes</taxon>
        <taxon>Chaetothyriomycetidae</taxon>
        <taxon>Chaetothyriales</taxon>
        <taxon>Herpotrichiellaceae</taxon>
        <taxon>Exophiala</taxon>
    </lineage>
</organism>
<accession>A0AAV9NP73</accession>
<evidence type="ECO:0008006" key="3">
    <source>
        <dbReference type="Google" id="ProtNLM"/>
    </source>
</evidence>
<proteinExistence type="predicted"/>
<keyword evidence="2" id="KW-1185">Reference proteome</keyword>
<sequence>MSKLSAATPSNPTNLPSRYEIRKLTTEDLPWVLAIMLHSNIFCSTVWSLTYPNNKTERLYRCFGKGEYFAKHQVESGHSFGVFDLEYKFRREESRATGGKLYWDFKTLDIGADELLEQMDFPLLGIALSYDQINPLDYPQMADFVGELPLFGTAYHVLEELDPRDESWRATGPNQVLMRNGTSTRHDGEGAQLMSNLARFVMRYAADQGFRGVQIETFDDRVEKVWSEPPPPFKAKRISSFNNWEYTEDEEVDGTVGKIYPYGASHQTISKIYVDLIPHGQ</sequence>